<dbReference type="PANTHER" id="PTHR15955">
    <property type="entry name" value="RWD DOMAIN CONTAINING PROTEIN 2"/>
    <property type="match status" value="1"/>
</dbReference>
<dbReference type="InterPro" id="IPR059181">
    <property type="entry name" value="RWDD2A-B_C"/>
</dbReference>
<keyword evidence="3" id="KW-1185">Reference proteome</keyword>
<sequence>MSNLAQDSLEIIEFLKSLYFDQEFTFVSDQDEKVYKQLQQEQNVLDKQYIEMIIKAPIKELFLCFYCRLSLISENYDLSLPSSDNHWLSRQEHKQLTDALAAVEGDDRASRIIESIQTISTLAEPMLEEYEKQQQKQLKKNTSDESIEFLREWIWFPMIYTREKRGHIIDWAPSYNITGFLCPGKPGCMCLEGPKEKVNQFIHDIKTVSWSDIPSSHKKMTSQWKEQAQCLTREELDRCRLFKDMTEVKFDIHGAFSNHNNLGMLQAWMEEKGCGKAFNYLFECRET</sequence>
<accession>A0A367JAI9</accession>
<dbReference type="InterPro" id="IPR017359">
    <property type="entry name" value="Phi-like"/>
</dbReference>
<dbReference type="PIRSF" id="PIRSF038021">
    <property type="entry name" value="UCP038021_RWDD2"/>
    <property type="match status" value="1"/>
</dbReference>
<dbReference type="AlphaFoldDB" id="A0A367JAI9"/>
<dbReference type="OrthoDB" id="432412at2759"/>
<feature type="domain" description="Small nuclear ribonucleoprotein Prp3 C-terminal" evidence="1">
    <location>
        <begin position="153"/>
        <end position="279"/>
    </location>
</feature>
<evidence type="ECO:0000313" key="3">
    <source>
        <dbReference type="Proteomes" id="UP000252139"/>
    </source>
</evidence>
<dbReference type="EMBL" id="PJQL01001758">
    <property type="protein sequence ID" value="RCH86964.1"/>
    <property type="molecule type" value="Genomic_DNA"/>
</dbReference>
<dbReference type="Proteomes" id="UP000252139">
    <property type="component" value="Unassembled WGS sequence"/>
</dbReference>
<dbReference type="PANTHER" id="PTHR15955:SF10">
    <property type="entry name" value="DUF1115 DOMAIN PROTEIN (AFU_ORTHOLOGUE AFUA_5G14750)"/>
    <property type="match status" value="1"/>
</dbReference>
<evidence type="ECO:0000259" key="1">
    <source>
        <dbReference type="Pfam" id="PF06544"/>
    </source>
</evidence>
<reference evidence="2 3" key="1">
    <citation type="journal article" date="2018" name="G3 (Bethesda)">
        <title>Phylogenetic and Phylogenomic Definition of Rhizopus Species.</title>
        <authorList>
            <person name="Gryganskyi A.P."/>
            <person name="Golan J."/>
            <person name="Dolatabadi S."/>
            <person name="Mondo S."/>
            <person name="Robb S."/>
            <person name="Idnurm A."/>
            <person name="Muszewska A."/>
            <person name="Steczkiewicz K."/>
            <person name="Masonjones S."/>
            <person name="Liao H.L."/>
            <person name="Gajdeczka M.T."/>
            <person name="Anike F."/>
            <person name="Vuek A."/>
            <person name="Anishchenko I.M."/>
            <person name="Voigt K."/>
            <person name="de Hoog G.S."/>
            <person name="Smith M.E."/>
            <person name="Heitman J."/>
            <person name="Vilgalys R."/>
            <person name="Stajich J.E."/>
        </authorList>
    </citation>
    <scope>NUCLEOTIDE SEQUENCE [LARGE SCALE GENOMIC DNA]</scope>
    <source>
        <strain evidence="2 3">CBS 357.93</strain>
    </source>
</reference>
<name>A0A367JAI9_RHIAZ</name>
<organism evidence="2 3">
    <name type="scientific">Rhizopus azygosporus</name>
    <name type="common">Rhizopus microsporus var. azygosporus</name>
    <dbReference type="NCBI Taxonomy" id="86630"/>
    <lineage>
        <taxon>Eukaryota</taxon>
        <taxon>Fungi</taxon>
        <taxon>Fungi incertae sedis</taxon>
        <taxon>Mucoromycota</taxon>
        <taxon>Mucoromycotina</taxon>
        <taxon>Mucoromycetes</taxon>
        <taxon>Mucorales</taxon>
        <taxon>Mucorineae</taxon>
        <taxon>Rhizopodaceae</taxon>
        <taxon>Rhizopus</taxon>
    </lineage>
</organism>
<dbReference type="Pfam" id="PF06544">
    <property type="entry name" value="Prp3_C"/>
    <property type="match status" value="1"/>
</dbReference>
<proteinExistence type="predicted"/>
<dbReference type="STRING" id="86630.A0A367JAI9"/>
<evidence type="ECO:0000313" key="2">
    <source>
        <dbReference type="EMBL" id="RCH86964.1"/>
    </source>
</evidence>
<comment type="caution">
    <text evidence="2">The sequence shown here is derived from an EMBL/GenBank/DDBJ whole genome shotgun (WGS) entry which is preliminary data.</text>
</comment>
<dbReference type="InterPro" id="IPR010541">
    <property type="entry name" value="Prp3_C"/>
</dbReference>
<protein>
    <recommendedName>
        <fullName evidence="1">Small nuclear ribonucleoprotein Prp3 C-terminal domain-containing protein</fullName>
    </recommendedName>
</protein>
<dbReference type="CDD" id="cd24163">
    <property type="entry name" value="RWDD2_C"/>
    <property type="match status" value="1"/>
</dbReference>
<gene>
    <name evidence="2" type="ORF">CU097_007103</name>
</gene>